<evidence type="ECO:0000256" key="5">
    <source>
        <dbReference type="SAM" id="Phobius"/>
    </source>
</evidence>
<dbReference type="GO" id="GO:0006884">
    <property type="term" value="P:cell volume homeostasis"/>
    <property type="evidence" value="ECO:0007669"/>
    <property type="project" value="TreeGrafter"/>
</dbReference>
<protein>
    <submittedName>
        <fullName evidence="9">Solute carrier family 12 member 2</fullName>
    </submittedName>
</protein>
<dbReference type="Pfam" id="PF03522">
    <property type="entry name" value="SLC12"/>
    <property type="match status" value="1"/>
</dbReference>
<name>A0A914CU74_9BILA</name>
<dbReference type="GO" id="GO:0055075">
    <property type="term" value="P:potassium ion homeostasis"/>
    <property type="evidence" value="ECO:0007669"/>
    <property type="project" value="TreeGrafter"/>
</dbReference>
<feature type="domain" description="SLC12A transporter C-terminal" evidence="7">
    <location>
        <begin position="205"/>
        <end position="621"/>
    </location>
</feature>
<keyword evidence="2 5" id="KW-0812">Transmembrane</keyword>
<dbReference type="GO" id="GO:0008511">
    <property type="term" value="F:sodium:potassium:chloride symporter activity"/>
    <property type="evidence" value="ECO:0007669"/>
    <property type="project" value="TreeGrafter"/>
</dbReference>
<dbReference type="GO" id="GO:0055078">
    <property type="term" value="P:sodium ion homeostasis"/>
    <property type="evidence" value="ECO:0007669"/>
    <property type="project" value="TreeGrafter"/>
</dbReference>
<dbReference type="InterPro" id="IPR004841">
    <property type="entry name" value="AA-permease/SLC12A_dom"/>
</dbReference>
<dbReference type="GO" id="GO:1990573">
    <property type="term" value="P:potassium ion import across plasma membrane"/>
    <property type="evidence" value="ECO:0007669"/>
    <property type="project" value="TreeGrafter"/>
</dbReference>
<accession>A0A914CU74</accession>
<keyword evidence="3 5" id="KW-1133">Transmembrane helix</keyword>
<dbReference type="PANTHER" id="PTHR11827:SF103">
    <property type="entry name" value="SODIUM CHLORIDE COTRANSPORTER 69, ISOFORM E"/>
    <property type="match status" value="1"/>
</dbReference>
<feature type="transmembrane region" description="Helical" evidence="5">
    <location>
        <begin position="117"/>
        <end position="150"/>
    </location>
</feature>
<organism evidence="8 9">
    <name type="scientific">Acrobeloides nanus</name>
    <dbReference type="NCBI Taxonomy" id="290746"/>
    <lineage>
        <taxon>Eukaryota</taxon>
        <taxon>Metazoa</taxon>
        <taxon>Ecdysozoa</taxon>
        <taxon>Nematoda</taxon>
        <taxon>Chromadorea</taxon>
        <taxon>Rhabditida</taxon>
        <taxon>Tylenchina</taxon>
        <taxon>Cephalobomorpha</taxon>
        <taxon>Cephaloboidea</taxon>
        <taxon>Cephalobidae</taxon>
        <taxon>Acrobeloides</taxon>
    </lineage>
</organism>
<feature type="transmembrane region" description="Helical" evidence="5">
    <location>
        <begin position="63"/>
        <end position="96"/>
    </location>
</feature>
<evidence type="ECO:0000259" key="6">
    <source>
        <dbReference type="Pfam" id="PF00324"/>
    </source>
</evidence>
<proteinExistence type="predicted"/>
<dbReference type="PANTHER" id="PTHR11827">
    <property type="entry name" value="SOLUTE CARRIER FAMILY 12, CATION COTRANSPORTERS"/>
    <property type="match status" value="1"/>
</dbReference>
<keyword evidence="8" id="KW-1185">Reference proteome</keyword>
<dbReference type="WBParaSite" id="ACRNAN_scaffold14714.g20180.t1">
    <property type="protein sequence ID" value="ACRNAN_scaffold14714.g20180.t1"/>
    <property type="gene ID" value="ACRNAN_scaffold14714.g20180"/>
</dbReference>
<dbReference type="GO" id="GO:0055064">
    <property type="term" value="P:chloride ion homeostasis"/>
    <property type="evidence" value="ECO:0007669"/>
    <property type="project" value="TreeGrafter"/>
</dbReference>
<keyword evidence="4 5" id="KW-0472">Membrane</keyword>
<evidence type="ECO:0000313" key="8">
    <source>
        <dbReference type="Proteomes" id="UP000887540"/>
    </source>
</evidence>
<evidence type="ECO:0000256" key="2">
    <source>
        <dbReference type="ARBA" id="ARBA00022692"/>
    </source>
</evidence>
<sequence>LMILQGAWPPLIILGIVTTTISAASGCMIGAPRVFQALSADNLFPFLKFFAESHGEHRLPYRAYVLTFIITCAIILIELITNFFLAAFAIMNFACFDASAARSPGFRPGISWYNKNLSLGGAILCVIMMFVFSWKLSLVAFGIFAALYIFIKNRKKSSKVNWGSSHQANRYRKVLSNVLKLTHSEQHVKNYRPQILVLTGNPAARQVLVDFADCITKGTNLLICGHVVPYPSLVGATVIAEKLKERYTQWLHDHKIKAFYCAVSQTSLRAGVQILLQNAGVGKMQPNILLIGYKDTWLSQFEEGKMAELHDYWGVINDAFASNLSICIFRNGNEGLDTSGYITDETDKFFLKLPQMSITKFSPLADDLSRGIKKKQHRPKASNMKLDTIRPRPIRQSTMDALSNVMHRTPSGNLAHVPSEGSFGGHPSNQHQKVNMKFRNRIKDGVVDVWWLYDDGGLTWLLAYLLTTHPSFVEDAKLRVFTTCPRNASPEKVQENVEHMLKKFRITFKEVTVIVYEERELYPETQDEYNDIIEVINADSENPGISEEILKENEMRTRRFMLQREYLLEHSSASDLVIMTLPVASTSIVMSPLYNLWLEMLSRDMPPMLFIRGNHTSVMTLDS</sequence>
<dbReference type="GO" id="GO:0016020">
    <property type="term" value="C:membrane"/>
    <property type="evidence" value="ECO:0007669"/>
    <property type="project" value="UniProtKB-SubCell"/>
</dbReference>
<dbReference type="InterPro" id="IPR004842">
    <property type="entry name" value="SLC12A_fam"/>
</dbReference>
<evidence type="ECO:0000256" key="4">
    <source>
        <dbReference type="ARBA" id="ARBA00023136"/>
    </source>
</evidence>
<dbReference type="AlphaFoldDB" id="A0A914CU74"/>
<dbReference type="InterPro" id="IPR018491">
    <property type="entry name" value="SLC12_C"/>
</dbReference>
<dbReference type="Proteomes" id="UP000887540">
    <property type="component" value="Unplaced"/>
</dbReference>
<evidence type="ECO:0000313" key="9">
    <source>
        <dbReference type="WBParaSite" id="ACRNAN_scaffold14714.g20180.t1"/>
    </source>
</evidence>
<evidence type="ECO:0000256" key="1">
    <source>
        <dbReference type="ARBA" id="ARBA00004141"/>
    </source>
</evidence>
<dbReference type="Gene3D" id="1.20.1740.10">
    <property type="entry name" value="Amino acid/polyamine transporter I"/>
    <property type="match status" value="1"/>
</dbReference>
<evidence type="ECO:0000259" key="7">
    <source>
        <dbReference type="Pfam" id="PF03522"/>
    </source>
</evidence>
<reference evidence="9" key="1">
    <citation type="submission" date="2022-11" db="UniProtKB">
        <authorList>
            <consortium name="WormBaseParasite"/>
        </authorList>
    </citation>
    <scope>IDENTIFICATION</scope>
</reference>
<comment type="subcellular location">
    <subcellularLocation>
        <location evidence="1">Membrane</location>
        <topology evidence="1">Multi-pass membrane protein</topology>
    </subcellularLocation>
</comment>
<evidence type="ECO:0000256" key="3">
    <source>
        <dbReference type="ARBA" id="ARBA00022989"/>
    </source>
</evidence>
<feature type="domain" description="Amino acid permease/ SLC12A" evidence="6">
    <location>
        <begin position="7"/>
        <end position="196"/>
    </location>
</feature>
<dbReference type="Pfam" id="PF00324">
    <property type="entry name" value="AA_permease"/>
    <property type="match status" value="1"/>
</dbReference>